<comment type="caution">
    <text evidence="1">The sequence shown here is derived from an EMBL/GenBank/DDBJ whole genome shotgun (WGS) entry which is preliminary data.</text>
</comment>
<accession>A0A1F4PP14</accession>
<proteinExistence type="predicted"/>
<organism evidence="1 2">
    <name type="scientific">candidate division Kazan bacterium RIFCSPLOWO2_01_FULL_48_13</name>
    <dbReference type="NCBI Taxonomy" id="1798539"/>
    <lineage>
        <taxon>Bacteria</taxon>
        <taxon>Bacteria division Kazan-3B-28</taxon>
    </lineage>
</organism>
<reference evidence="1 2" key="1">
    <citation type="journal article" date="2016" name="Nat. Commun.">
        <title>Thousands of microbial genomes shed light on interconnected biogeochemical processes in an aquifer system.</title>
        <authorList>
            <person name="Anantharaman K."/>
            <person name="Brown C.T."/>
            <person name="Hug L.A."/>
            <person name="Sharon I."/>
            <person name="Castelle C.J."/>
            <person name="Probst A.J."/>
            <person name="Thomas B.C."/>
            <person name="Singh A."/>
            <person name="Wilkins M.J."/>
            <person name="Karaoz U."/>
            <person name="Brodie E.L."/>
            <person name="Williams K.H."/>
            <person name="Hubbard S.S."/>
            <person name="Banfield J.F."/>
        </authorList>
    </citation>
    <scope>NUCLEOTIDE SEQUENCE [LARGE SCALE GENOMIC DNA]</scope>
</reference>
<name>A0A1F4PP14_UNCK3</name>
<dbReference type="EMBL" id="METE01000004">
    <property type="protein sequence ID" value="OGB85398.1"/>
    <property type="molecule type" value="Genomic_DNA"/>
</dbReference>
<dbReference type="Proteomes" id="UP000179010">
    <property type="component" value="Unassembled WGS sequence"/>
</dbReference>
<dbReference type="AlphaFoldDB" id="A0A1F4PP14"/>
<evidence type="ECO:0000313" key="1">
    <source>
        <dbReference type="EMBL" id="OGB85398.1"/>
    </source>
</evidence>
<sequence>MTTPQLIDIQYQLGSPQPKLIYIKEIRLCHHQNGVKFRVGNALRYSMCTKTGVIHQACANPAKEIKLPIEKDRLLNGTRAVAKIAAQP</sequence>
<evidence type="ECO:0000313" key="2">
    <source>
        <dbReference type="Proteomes" id="UP000179010"/>
    </source>
</evidence>
<gene>
    <name evidence="1" type="ORF">A2994_02115</name>
</gene>
<protein>
    <submittedName>
        <fullName evidence="1">Uncharacterized protein</fullName>
    </submittedName>
</protein>
<dbReference type="STRING" id="1798539.A2994_02115"/>